<reference evidence="4" key="1">
    <citation type="submission" date="2018-12" db="EMBL/GenBank/DDBJ databases">
        <title>Tengunoibacter tsumagoiensis gen. nov., sp. nov., Dictyobacter kobayashii sp. nov., D. alpinus sp. nov., and D. joshuensis sp. nov. and description of Dictyobacteraceae fam. nov. within the order Ktedonobacterales isolated from Tengu-no-mugimeshi.</title>
        <authorList>
            <person name="Wang C.M."/>
            <person name="Zheng Y."/>
            <person name="Sakai Y."/>
            <person name="Toyoda A."/>
            <person name="Minakuchi Y."/>
            <person name="Abe K."/>
            <person name="Yokota A."/>
            <person name="Yabe S."/>
        </authorList>
    </citation>
    <scope>NUCLEOTIDE SEQUENCE [LARGE SCALE GENOMIC DNA]</scope>
    <source>
        <strain evidence="4">Uno3</strain>
    </source>
</reference>
<dbReference type="Proteomes" id="UP000287352">
    <property type="component" value="Unassembled WGS sequence"/>
</dbReference>
<organism evidence="3 4">
    <name type="scientific">Tengunoibacter tsumagoiensis</name>
    <dbReference type="NCBI Taxonomy" id="2014871"/>
    <lineage>
        <taxon>Bacteria</taxon>
        <taxon>Bacillati</taxon>
        <taxon>Chloroflexota</taxon>
        <taxon>Ktedonobacteria</taxon>
        <taxon>Ktedonobacterales</taxon>
        <taxon>Dictyobacteraceae</taxon>
        <taxon>Tengunoibacter</taxon>
    </lineage>
</organism>
<evidence type="ECO:0000256" key="1">
    <source>
        <dbReference type="SAM" id="MobiDB-lite"/>
    </source>
</evidence>
<reference evidence="3" key="2">
    <citation type="journal article" date="2019" name="Int. J. Syst. Evol. Microbiol.">
        <title>Tengunoibacter tsumagoiensis gen. nov., sp. nov., Dictyobacter kobayashii sp. nov., Dictyobacter alpinus sp. nov., and description of Dictyobacteraceae fam. nov. within the order Ktedonobacterales isolated from Tengu-no-mugimeshi, a soil-like granular mass of micro-organisms, and emended descriptions of the genera Ktedonobacter and Dictyobacter.</title>
        <authorList>
            <person name="Wang C."/>
            <person name="Zheng Y."/>
            <person name="Sakai Y."/>
            <person name="Toyoda A."/>
            <person name="Minakuchi Y."/>
            <person name="Abe K."/>
            <person name="Yokota A."/>
            <person name="Yabe S."/>
        </authorList>
    </citation>
    <scope>NUCLEOTIDE SEQUENCE</scope>
    <source>
        <strain evidence="3">Uno3</strain>
    </source>
</reference>
<evidence type="ECO:0000313" key="3">
    <source>
        <dbReference type="EMBL" id="GCE14271.1"/>
    </source>
</evidence>
<evidence type="ECO:0000313" key="4">
    <source>
        <dbReference type="Proteomes" id="UP000287352"/>
    </source>
</evidence>
<dbReference type="EMBL" id="BIFR01000001">
    <property type="protein sequence ID" value="GCE14271.1"/>
    <property type="molecule type" value="Genomic_DNA"/>
</dbReference>
<dbReference type="AlphaFoldDB" id="A0A402A5H4"/>
<sequence length="94" mass="10955">MSEEEKLLSAGEAASYLAEKWGMPSYSTVAFRQLRHRRKNLRPAMLTDNASLWRKEDLDQIKKPSLSNPRAKRKKKDAEETVDKDEQRMVVLSY</sequence>
<name>A0A402A5H4_9CHLR</name>
<protein>
    <submittedName>
        <fullName evidence="3">Uncharacterized protein</fullName>
    </submittedName>
</protein>
<dbReference type="EMBL" id="BIFR01000001">
    <property type="protein sequence ID" value="GCE14217.1"/>
    <property type="molecule type" value="Genomic_DNA"/>
</dbReference>
<accession>A0A402A5H4</accession>
<evidence type="ECO:0000313" key="2">
    <source>
        <dbReference type="EMBL" id="GCE14217.1"/>
    </source>
</evidence>
<gene>
    <name evidence="2" type="ORF">KTT_40760</name>
    <name evidence="3" type="ORF">KTT_41300</name>
</gene>
<dbReference type="RefSeq" id="WP_126581686.1">
    <property type="nucleotide sequence ID" value="NZ_BIFR01000001.1"/>
</dbReference>
<feature type="region of interest" description="Disordered" evidence="1">
    <location>
        <begin position="61"/>
        <end position="94"/>
    </location>
</feature>
<keyword evidence="4" id="KW-1185">Reference proteome</keyword>
<comment type="caution">
    <text evidence="3">The sequence shown here is derived from an EMBL/GenBank/DDBJ whole genome shotgun (WGS) entry which is preliminary data.</text>
</comment>
<feature type="compositionally biased region" description="Basic and acidic residues" evidence="1">
    <location>
        <begin position="76"/>
        <end position="88"/>
    </location>
</feature>
<proteinExistence type="predicted"/>